<feature type="domain" description="PRC-barrel" evidence="2">
    <location>
        <begin position="7"/>
        <end position="72"/>
    </location>
</feature>
<dbReference type="Gene3D" id="3.90.50.10">
    <property type="entry name" value="Photosynthetic Reaction Center, subunit H, domain 2"/>
    <property type="match status" value="1"/>
</dbReference>
<dbReference type="Proteomes" id="UP000077143">
    <property type="component" value="Chromosome"/>
</dbReference>
<dbReference type="GO" id="GO:0019684">
    <property type="term" value="P:photosynthesis, light reaction"/>
    <property type="evidence" value="ECO:0007669"/>
    <property type="project" value="InterPro"/>
</dbReference>
<dbReference type="RefSeq" id="WP_067993887.1">
    <property type="nucleotide sequence ID" value="NZ_CP015596.1"/>
</dbReference>
<dbReference type="SUPFAM" id="SSF50346">
    <property type="entry name" value="PRC-barrel domain"/>
    <property type="match status" value="1"/>
</dbReference>
<evidence type="ECO:0000259" key="2">
    <source>
        <dbReference type="Pfam" id="PF05239"/>
    </source>
</evidence>
<dbReference type="STRING" id="1682113.A7U43_09280"/>
<reference evidence="3 4" key="1">
    <citation type="submission" date="2016-05" db="EMBL/GenBank/DDBJ databases">
        <title>Complete genome sequence of a phthalic acid esters degrading Mycobacterium sp. YC-RL4.</title>
        <authorList>
            <person name="Ren L."/>
            <person name="Fan S."/>
            <person name="Ruth N."/>
            <person name="Jia Y."/>
            <person name="Wang J."/>
            <person name="Qiao C."/>
        </authorList>
    </citation>
    <scope>NUCLEOTIDE SEQUENCE [LARGE SCALE GENOMIC DNA]</scope>
    <source>
        <strain evidence="3 4">YC-RL4</strain>
    </source>
</reference>
<dbReference type="AlphaFoldDB" id="A0A172UL70"/>
<proteinExistence type="predicted"/>
<dbReference type="OrthoDB" id="3712018at2"/>
<evidence type="ECO:0000256" key="1">
    <source>
        <dbReference type="SAM" id="MobiDB-lite"/>
    </source>
</evidence>
<dbReference type="GO" id="GO:0030077">
    <property type="term" value="C:plasma membrane light-harvesting complex"/>
    <property type="evidence" value="ECO:0007669"/>
    <property type="project" value="InterPro"/>
</dbReference>
<name>A0A172UL70_9MYCO</name>
<organism evidence="3 4">
    <name type="scientific">Mycobacterium adipatum</name>
    <dbReference type="NCBI Taxonomy" id="1682113"/>
    <lineage>
        <taxon>Bacteria</taxon>
        <taxon>Bacillati</taxon>
        <taxon>Actinomycetota</taxon>
        <taxon>Actinomycetes</taxon>
        <taxon>Mycobacteriales</taxon>
        <taxon>Mycobacteriaceae</taxon>
        <taxon>Mycobacterium</taxon>
    </lineage>
</organism>
<gene>
    <name evidence="3" type="ORF">A7U43_09280</name>
</gene>
<dbReference type="EMBL" id="CP015596">
    <property type="protein sequence ID" value="ANE79494.1"/>
    <property type="molecule type" value="Genomic_DNA"/>
</dbReference>
<evidence type="ECO:0000313" key="3">
    <source>
        <dbReference type="EMBL" id="ANE79494.1"/>
    </source>
</evidence>
<protein>
    <recommendedName>
        <fullName evidence="2">PRC-barrel domain-containing protein</fullName>
    </recommendedName>
</protein>
<dbReference type="Pfam" id="PF05239">
    <property type="entry name" value="PRC"/>
    <property type="match status" value="1"/>
</dbReference>
<accession>A0A172UL70</accession>
<evidence type="ECO:0000313" key="4">
    <source>
        <dbReference type="Proteomes" id="UP000077143"/>
    </source>
</evidence>
<dbReference type="KEGG" id="madi:A7U43_09280"/>
<dbReference type="InterPro" id="IPR011033">
    <property type="entry name" value="PRC_barrel-like_sf"/>
</dbReference>
<sequence length="158" mass="16671">MTSLVDQYVGATAYDVSGDKIGKIGKLFVDGRSREPRWAAVRMGLFGKTHALIPLTGSRQEGRSVTVTVTKAAVKDAPKPMGGEGVTVDEAAELSRHYRLDEPQPDAPEPPAPHSTALNIASVAAGIGGTAVNTAAWNVADPAENQHPDTFEEPEPSR</sequence>
<feature type="region of interest" description="Disordered" evidence="1">
    <location>
        <begin position="95"/>
        <end position="115"/>
    </location>
</feature>
<dbReference type="InterPro" id="IPR014747">
    <property type="entry name" value="Bac_photo_RC_H_C"/>
</dbReference>
<keyword evidence="4" id="KW-1185">Reference proteome</keyword>
<dbReference type="InterPro" id="IPR027275">
    <property type="entry name" value="PRC-brl_dom"/>
</dbReference>